<evidence type="ECO:0000256" key="8">
    <source>
        <dbReference type="ARBA" id="ARBA00023065"/>
    </source>
</evidence>
<dbReference type="NCBIfam" id="NF005608">
    <property type="entry name" value="PRK07354.1"/>
    <property type="match status" value="1"/>
</dbReference>
<dbReference type="PROSITE" id="PS00605">
    <property type="entry name" value="ATPASE_C"/>
    <property type="match status" value="1"/>
</dbReference>
<proteinExistence type="inferred from homology"/>
<feature type="transmembrane region" description="Helical" evidence="13">
    <location>
        <begin position="53"/>
        <end position="77"/>
    </location>
</feature>
<evidence type="ECO:0000256" key="2">
    <source>
        <dbReference type="ARBA" id="ARBA00006704"/>
    </source>
</evidence>
<keyword evidence="10 13" id="KW-0472">Membrane</keyword>
<keyword evidence="4 13" id="KW-0138">CF(0)</keyword>
<evidence type="ECO:0000313" key="15">
    <source>
        <dbReference type="EMBL" id="ASC72345.1"/>
    </source>
</evidence>
<evidence type="ECO:0000256" key="12">
    <source>
        <dbReference type="ARBA" id="ARBA00025198"/>
    </source>
</evidence>
<evidence type="ECO:0000259" key="14">
    <source>
        <dbReference type="Pfam" id="PF00137"/>
    </source>
</evidence>
<keyword evidence="3 13" id="KW-0813">Transport</keyword>
<keyword evidence="8 13" id="KW-0406">Ion transport</keyword>
<protein>
    <recommendedName>
        <fullName evidence="13">ATP synthase subunit c</fullName>
    </recommendedName>
    <alternativeName>
        <fullName evidence="13">ATP synthase F(0) sector subunit c</fullName>
    </alternativeName>
    <alternativeName>
        <fullName evidence="13">F-type ATPase subunit c</fullName>
        <shortName evidence="13">F-ATPase subunit c</shortName>
    </alternativeName>
    <alternativeName>
        <fullName evidence="13">Lipid-binding protein</fullName>
    </alternativeName>
</protein>
<dbReference type="Proteomes" id="UP000191901">
    <property type="component" value="Chromosome"/>
</dbReference>
<dbReference type="InterPro" id="IPR020537">
    <property type="entry name" value="ATP_synth_F0_csu_DDCD_BS"/>
</dbReference>
<reference evidence="15 16" key="1">
    <citation type="journal article" date="2016" name="Biochim. Biophys. Acta">
        <title>Characterization of red-shifted phycobilisomes isolated from the chlorophyll f-containing cyanobacterium Halomicronema hongdechloris.</title>
        <authorList>
            <person name="Li Y."/>
            <person name="Lin Y."/>
            <person name="Garvey C.J."/>
            <person name="Birch D."/>
            <person name="Corkery R.W."/>
            <person name="Loughlin P.C."/>
            <person name="Scheer H."/>
            <person name="Willows R.D."/>
            <person name="Chen M."/>
        </authorList>
    </citation>
    <scope>NUCLEOTIDE SEQUENCE [LARGE SCALE GENOMIC DNA]</scope>
    <source>
        <strain evidence="15 16">C2206</strain>
    </source>
</reference>
<evidence type="ECO:0000256" key="7">
    <source>
        <dbReference type="ARBA" id="ARBA00022989"/>
    </source>
</evidence>
<evidence type="ECO:0000256" key="4">
    <source>
        <dbReference type="ARBA" id="ARBA00022547"/>
    </source>
</evidence>
<dbReference type="InterPro" id="IPR002379">
    <property type="entry name" value="ATPase_proteolipid_c-like_dom"/>
</dbReference>
<dbReference type="GO" id="GO:0045259">
    <property type="term" value="C:proton-transporting ATP synthase complex"/>
    <property type="evidence" value="ECO:0007669"/>
    <property type="project" value="UniProtKB-KW"/>
</dbReference>
<dbReference type="GO" id="GO:0008289">
    <property type="term" value="F:lipid binding"/>
    <property type="evidence" value="ECO:0007669"/>
    <property type="project" value="UniProtKB-KW"/>
</dbReference>
<comment type="caution">
    <text evidence="13">Lacks conserved residue(s) required for the propagation of feature annotation.</text>
</comment>
<dbReference type="STRING" id="1641165.XM38_24255"/>
<dbReference type="RefSeq" id="WP_080813467.1">
    <property type="nucleotide sequence ID" value="NZ_CP021983.2"/>
</dbReference>
<dbReference type="InterPro" id="IPR038662">
    <property type="entry name" value="ATP_synth_F0_csu_sf"/>
</dbReference>
<evidence type="ECO:0000256" key="5">
    <source>
        <dbReference type="ARBA" id="ARBA00022692"/>
    </source>
</evidence>
<evidence type="ECO:0000256" key="13">
    <source>
        <dbReference type="HAMAP-Rule" id="MF_01396"/>
    </source>
</evidence>
<dbReference type="HAMAP" id="MF_01396">
    <property type="entry name" value="ATP_synth_c_bact"/>
    <property type="match status" value="1"/>
</dbReference>
<keyword evidence="7 13" id="KW-1133">Transmembrane helix</keyword>
<evidence type="ECO:0000256" key="9">
    <source>
        <dbReference type="ARBA" id="ARBA00023121"/>
    </source>
</evidence>
<feature type="domain" description="V-ATPase proteolipid subunit C-like" evidence="14">
    <location>
        <begin position="11"/>
        <end position="74"/>
    </location>
</feature>
<evidence type="ECO:0000256" key="10">
    <source>
        <dbReference type="ARBA" id="ARBA00023136"/>
    </source>
</evidence>
<comment type="function">
    <text evidence="12 13">F(1)F(0) ATP synthase produces ATP from ADP in the presence of a proton or sodium gradient. F-type ATPases consist of two structural domains, F(1) containing the extramembraneous catalytic core and F(0) containing the membrane proton channel, linked together by a central stalk and a peripheral stalk. During catalysis, ATP synthesis in the catalytic domain of F(1) is coupled via a rotary mechanism of the central stalk subunits to proton translocation.</text>
</comment>
<feature type="site" description="Reversibly protonated during proton transport" evidence="13">
    <location>
        <position position="61"/>
    </location>
</feature>
<dbReference type="GO" id="GO:0033177">
    <property type="term" value="C:proton-transporting two-sector ATPase complex, proton-transporting domain"/>
    <property type="evidence" value="ECO:0007669"/>
    <property type="project" value="InterPro"/>
</dbReference>
<organism evidence="15 16">
    <name type="scientific">Halomicronema hongdechloris C2206</name>
    <dbReference type="NCBI Taxonomy" id="1641165"/>
    <lineage>
        <taxon>Bacteria</taxon>
        <taxon>Bacillati</taxon>
        <taxon>Cyanobacteriota</taxon>
        <taxon>Cyanophyceae</taxon>
        <taxon>Nodosilineales</taxon>
        <taxon>Nodosilineaceae</taxon>
        <taxon>Halomicronema</taxon>
    </lineage>
</organism>
<accession>A0A1Z3HPX7</accession>
<dbReference type="InterPro" id="IPR005953">
    <property type="entry name" value="ATP_synth_csu_bac/chlpt"/>
</dbReference>
<name>A0A1Z3HPX7_9CYAN</name>
<comment type="similarity">
    <text evidence="2 13">Belongs to the ATPase C chain family.</text>
</comment>
<keyword evidence="9 13" id="KW-0446">Lipid-binding</keyword>
<dbReference type="NCBIfam" id="TIGR01260">
    <property type="entry name" value="ATP_synt_c"/>
    <property type="match status" value="1"/>
</dbReference>
<keyword evidence="13" id="KW-0793">Thylakoid</keyword>
<sequence length="81" mass="8114">MDPIVASTSVLAAAFAVGLASIGPGIGQGNAAGQAVEGIARQPEAEGKIRGTLLLSLAFMEALTIYGLVVSLVLLFANPFS</sequence>
<dbReference type="OrthoDB" id="9810379at2"/>
<dbReference type="SUPFAM" id="SSF81333">
    <property type="entry name" value="F1F0 ATP synthase subunit C"/>
    <property type="match status" value="1"/>
</dbReference>
<dbReference type="GO" id="GO:0046933">
    <property type="term" value="F:proton-transporting ATP synthase activity, rotational mechanism"/>
    <property type="evidence" value="ECO:0007669"/>
    <property type="project" value="UniProtKB-UniRule"/>
</dbReference>
<dbReference type="AlphaFoldDB" id="A0A1Z3HPX7"/>
<keyword evidence="16" id="KW-1185">Reference proteome</keyword>
<dbReference type="InterPro" id="IPR035921">
    <property type="entry name" value="F/V-ATP_Csub_sf"/>
</dbReference>
<dbReference type="InterPro" id="IPR000454">
    <property type="entry name" value="ATP_synth_F0_csu"/>
</dbReference>
<dbReference type="PANTHER" id="PTHR10031">
    <property type="entry name" value="ATP SYNTHASE LIPID-BINDING PROTEIN, MITOCHONDRIAL"/>
    <property type="match status" value="1"/>
</dbReference>
<comment type="subcellular location">
    <subcellularLocation>
        <location evidence="13">Cellular thylakoid membrane</location>
        <topology evidence="13">Multi-pass membrane protein</topology>
    </subcellularLocation>
    <subcellularLocation>
        <location evidence="1">Membrane</location>
        <topology evidence="1">Multi-pass membrane protein</topology>
    </subcellularLocation>
</comment>
<keyword evidence="6 13" id="KW-0375">Hydrogen ion transport</keyword>
<dbReference type="CDD" id="cd18183">
    <property type="entry name" value="ATP-synt_Fo_c_ATPH"/>
    <property type="match status" value="1"/>
</dbReference>
<dbReference type="FunFam" id="1.20.20.10:FF:000001">
    <property type="entry name" value="ATP synthase subunit c, chloroplastic"/>
    <property type="match status" value="1"/>
</dbReference>
<evidence type="ECO:0000313" key="16">
    <source>
        <dbReference type="Proteomes" id="UP000191901"/>
    </source>
</evidence>
<keyword evidence="5 13" id="KW-0812">Transmembrane</keyword>
<dbReference type="KEGG" id="hhg:XM38_033020"/>
<dbReference type="Gene3D" id="1.20.20.10">
    <property type="entry name" value="F1F0 ATP synthase subunit C"/>
    <property type="match status" value="1"/>
</dbReference>
<dbReference type="PANTHER" id="PTHR10031:SF0">
    <property type="entry name" value="ATPASE PROTEIN 9"/>
    <property type="match status" value="1"/>
</dbReference>
<evidence type="ECO:0000256" key="3">
    <source>
        <dbReference type="ARBA" id="ARBA00022448"/>
    </source>
</evidence>
<dbReference type="PRINTS" id="PR00124">
    <property type="entry name" value="ATPASEC"/>
</dbReference>
<evidence type="ECO:0000256" key="6">
    <source>
        <dbReference type="ARBA" id="ARBA00022781"/>
    </source>
</evidence>
<comment type="function">
    <text evidence="13">Key component of the F(0) channel; it plays a direct role in translocation across the membrane. A homomeric c-ring of between 10-14 subunits forms the central stalk rotor element with the F(1) delta and epsilon subunits.</text>
</comment>
<dbReference type="Pfam" id="PF00137">
    <property type="entry name" value="ATP-synt_C"/>
    <property type="match status" value="1"/>
</dbReference>
<gene>
    <name evidence="15" type="primary">atpH_2</name>
    <name evidence="13" type="synonym">atpE</name>
    <name evidence="13" type="synonym">atpH</name>
    <name evidence="15" type="ORF">XM38_033020</name>
</gene>
<dbReference type="EMBL" id="CP021983">
    <property type="protein sequence ID" value="ASC72345.1"/>
    <property type="molecule type" value="Genomic_DNA"/>
</dbReference>
<evidence type="ECO:0000256" key="1">
    <source>
        <dbReference type="ARBA" id="ARBA00004141"/>
    </source>
</evidence>
<keyword evidence="11 13" id="KW-0066">ATP synthesis</keyword>
<dbReference type="GO" id="GO:0031676">
    <property type="term" value="C:plasma membrane-derived thylakoid membrane"/>
    <property type="evidence" value="ECO:0007669"/>
    <property type="project" value="UniProtKB-SubCell"/>
</dbReference>
<evidence type="ECO:0000256" key="11">
    <source>
        <dbReference type="ARBA" id="ARBA00023310"/>
    </source>
</evidence>